<protein>
    <recommendedName>
        <fullName evidence="2">Circadian clock oscillator protein KaiA</fullName>
    </recommendedName>
</protein>
<feature type="domain" description="KaiA C-terminal" evidence="4">
    <location>
        <begin position="204"/>
        <end position="313"/>
    </location>
</feature>
<dbReference type="InterPro" id="IPR011648">
    <property type="entry name" value="Circadian_clock_KaiA"/>
</dbReference>
<keyword evidence="1" id="KW-0090">Biological rhythms</keyword>
<gene>
    <name evidence="5" type="ORF">ABWT76_001701</name>
</gene>
<dbReference type="InterPro" id="IPR017944">
    <property type="entry name" value="KaiA/RbsU_helical_domain_sf"/>
</dbReference>
<dbReference type="AlphaFoldDB" id="A0AAU8JKP5"/>
<sequence>MPPQLSLCTFASSESLSNSLKQSLGSGRYLVNHFHSESTFLEFLDLEKQQIDCLILQAQSSLGKLSNELHQRSTVLPAVIVYETFPEKADRPLTPLSFPTKEDPLRAVPDREETEIETGYPTVFYHTAEVHISFLQVPDISRYIEQAISQFLNLSPSFRKSNSVNPIEQSSENSVQKFLVQHQNRLAEKLRERLGYLGVYYKRNPQRFLRNLPSVERKQFLENLKSDYRDIVLNYFSDQPRILNQQIDEFVNNAFFADVSVTQIVEIHMNLMDEFSKQLKLEGRSEEILLDYRLTLIDIIAHLCEMYRRSIPRDS</sequence>
<dbReference type="Gene3D" id="1.10.1240.30">
    <property type="entry name" value="KaiA/RbsU domain"/>
    <property type="match status" value="1"/>
</dbReference>
<dbReference type="InterPro" id="IPR020844">
    <property type="entry name" value="Circadian_clock_KaiA_N"/>
</dbReference>
<dbReference type="PROSITE" id="PS51431">
    <property type="entry name" value="KAIA_C"/>
    <property type="match status" value="1"/>
</dbReference>
<evidence type="ECO:0000313" key="5">
    <source>
        <dbReference type="EMBL" id="XCM38825.1"/>
    </source>
</evidence>
<dbReference type="Gene3D" id="3.40.50.2300">
    <property type="match status" value="1"/>
</dbReference>
<dbReference type="SUPFAM" id="SSF52172">
    <property type="entry name" value="CheY-like"/>
    <property type="match status" value="1"/>
</dbReference>
<evidence type="ECO:0000259" key="4">
    <source>
        <dbReference type="PROSITE" id="PS51431"/>
    </source>
</evidence>
<dbReference type="InterPro" id="IPR020856">
    <property type="entry name" value="Circadian_clock_protein_KaiA_C"/>
</dbReference>
<dbReference type="Pfam" id="PF07688">
    <property type="entry name" value="KaiA"/>
    <property type="match status" value="1"/>
</dbReference>
<dbReference type="Pfam" id="PF21714">
    <property type="entry name" value="KaiA_N"/>
    <property type="match status" value="1"/>
</dbReference>
<dbReference type="EMBL" id="CP159837">
    <property type="protein sequence ID" value="XCM38825.1"/>
    <property type="molecule type" value="Genomic_DNA"/>
</dbReference>
<reference evidence="5" key="1">
    <citation type="submission" date="2024-07" db="EMBL/GenBank/DDBJ databases">
        <authorList>
            <person name="Kim Y.J."/>
            <person name="Jeong J.Y."/>
        </authorList>
    </citation>
    <scope>NUCLEOTIDE SEQUENCE</scope>
    <source>
        <strain evidence="5">GIHE-MW2</strain>
    </source>
</reference>
<evidence type="ECO:0000256" key="1">
    <source>
        <dbReference type="ARBA" id="ARBA00023108"/>
    </source>
</evidence>
<evidence type="ECO:0000256" key="2">
    <source>
        <dbReference type="ARBA" id="ARBA00034852"/>
    </source>
</evidence>
<accession>A0AAU8JKP5</accession>
<feature type="domain" description="KaiA N-terminal" evidence="3">
    <location>
        <begin position="1"/>
        <end position="194"/>
    </location>
</feature>
<dbReference type="GO" id="GO:0007623">
    <property type="term" value="P:circadian rhythm"/>
    <property type="evidence" value="ECO:0007669"/>
    <property type="project" value="InterPro"/>
</dbReference>
<proteinExistence type="predicted"/>
<organism evidence="5">
    <name type="scientific">Planktothricoides raciborskii GIHE-MW2</name>
    <dbReference type="NCBI Taxonomy" id="2792601"/>
    <lineage>
        <taxon>Bacteria</taxon>
        <taxon>Bacillati</taxon>
        <taxon>Cyanobacteriota</taxon>
        <taxon>Cyanophyceae</taxon>
        <taxon>Oscillatoriophycideae</taxon>
        <taxon>Oscillatoriales</taxon>
        <taxon>Oscillatoriaceae</taxon>
        <taxon>Planktothricoides</taxon>
    </lineage>
</organism>
<dbReference type="InterPro" id="IPR011006">
    <property type="entry name" value="CheY-like_superfamily"/>
</dbReference>
<dbReference type="SMART" id="SM01247">
    <property type="entry name" value="KaiA"/>
    <property type="match status" value="1"/>
</dbReference>
<dbReference type="RefSeq" id="WP_082348718.1">
    <property type="nucleotide sequence ID" value="NZ_CP159837.1"/>
</dbReference>
<name>A0AAU8JKP5_9CYAN</name>
<dbReference type="SUPFAM" id="SSF101215">
    <property type="entry name" value="KaiA/RbsU domain"/>
    <property type="match status" value="1"/>
</dbReference>
<evidence type="ECO:0000259" key="3">
    <source>
        <dbReference type="PROSITE" id="PS51430"/>
    </source>
</evidence>
<dbReference type="PROSITE" id="PS51430">
    <property type="entry name" value="KAIA_N"/>
    <property type="match status" value="1"/>
</dbReference>